<comment type="caution">
    <text evidence="1">The sequence shown here is derived from an EMBL/GenBank/DDBJ whole genome shotgun (WGS) entry which is preliminary data.</text>
</comment>
<evidence type="ECO:0000313" key="1">
    <source>
        <dbReference type="EMBL" id="GKU95321.1"/>
    </source>
</evidence>
<dbReference type="Proteomes" id="UP001054252">
    <property type="component" value="Unassembled WGS sequence"/>
</dbReference>
<sequence>MAGIPLFCSWQGLLAWLVKRIRRKSLYCALIKLAWNATMYHVWRERNNRIYRQQFKSVSQIVNDILFDARNKVLAFAAPKSSSLPMSIAVQWGLAEVLKSPVQS</sequence>
<accession>A0AAV5I716</accession>
<evidence type="ECO:0008006" key="3">
    <source>
        <dbReference type="Google" id="ProtNLM"/>
    </source>
</evidence>
<name>A0AAV5I716_9ROSI</name>
<keyword evidence="2" id="KW-1185">Reference proteome</keyword>
<protein>
    <recommendedName>
        <fullName evidence="3">Reverse transcriptase</fullName>
    </recommendedName>
</protein>
<dbReference type="AlphaFoldDB" id="A0AAV5I716"/>
<gene>
    <name evidence="1" type="ORF">SLEP1_g8694</name>
</gene>
<proteinExistence type="predicted"/>
<dbReference type="EMBL" id="BPVZ01000009">
    <property type="protein sequence ID" value="GKU95321.1"/>
    <property type="molecule type" value="Genomic_DNA"/>
</dbReference>
<reference evidence="1 2" key="1">
    <citation type="journal article" date="2021" name="Commun. Biol.">
        <title>The genome of Shorea leprosula (Dipterocarpaceae) highlights the ecological relevance of drought in aseasonal tropical rainforests.</title>
        <authorList>
            <person name="Ng K.K.S."/>
            <person name="Kobayashi M.J."/>
            <person name="Fawcett J.A."/>
            <person name="Hatakeyama M."/>
            <person name="Paape T."/>
            <person name="Ng C.H."/>
            <person name="Ang C.C."/>
            <person name="Tnah L.H."/>
            <person name="Lee C.T."/>
            <person name="Nishiyama T."/>
            <person name="Sese J."/>
            <person name="O'Brien M.J."/>
            <person name="Copetti D."/>
            <person name="Mohd Noor M.I."/>
            <person name="Ong R.C."/>
            <person name="Putra M."/>
            <person name="Sireger I.Z."/>
            <person name="Indrioko S."/>
            <person name="Kosugi Y."/>
            <person name="Izuno A."/>
            <person name="Isagi Y."/>
            <person name="Lee S.L."/>
            <person name="Shimizu K.K."/>
        </authorList>
    </citation>
    <scope>NUCLEOTIDE SEQUENCE [LARGE SCALE GENOMIC DNA]</scope>
    <source>
        <strain evidence="1">214</strain>
    </source>
</reference>
<organism evidence="1 2">
    <name type="scientific">Rubroshorea leprosula</name>
    <dbReference type="NCBI Taxonomy" id="152421"/>
    <lineage>
        <taxon>Eukaryota</taxon>
        <taxon>Viridiplantae</taxon>
        <taxon>Streptophyta</taxon>
        <taxon>Embryophyta</taxon>
        <taxon>Tracheophyta</taxon>
        <taxon>Spermatophyta</taxon>
        <taxon>Magnoliopsida</taxon>
        <taxon>eudicotyledons</taxon>
        <taxon>Gunneridae</taxon>
        <taxon>Pentapetalae</taxon>
        <taxon>rosids</taxon>
        <taxon>malvids</taxon>
        <taxon>Malvales</taxon>
        <taxon>Dipterocarpaceae</taxon>
        <taxon>Rubroshorea</taxon>
    </lineage>
</organism>
<evidence type="ECO:0000313" key="2">
    <source>
        <dbReference type="Proteomes" id="UP001054252"/>
    </source>
</evidence>